<feature type="transmembrane region" description="Helical" evidence="1">
    <location>
        <begin position="28"/>
        <end position="45"/>
    </location>
</feature>
<gene>
    <name evidence="2" type="ORF">OFY01_07390</name>
</gene>
<keyword evidence="3" id="KW-1185">Reference proteome</keyword>
<accession>A0ABT3TU88</accession>
<reference evidence="2" key="1">
    <citation type="submission" date="2022-10" db="EMBL/GenBank/DDBJ databases">
        <title>Streptomyces beihaiensis sp. nov., a chitin degrading actinobacterium, isolated from shrimp pond soil.</title>
        <authorList>
            <person name="Xie J."/>
            <person name="Shen N."/>
        </authorList>
    </citation>
    <scope>NUCLEOTIDE SEQUENCE</scope>
    <source>
        <strain evidence="2">GXMU-J5</strain>
    </source>
</reference>
<sequence length="80" mass="8283">MSTLILIAIGIALVAIIGLAFGLSDRWFAALLALACLLSGIDAVYRGLTGWAAGFLLSGAMFAGASVHAVYTASRARRQQ</sequence>
<comment type="caution">
    <text evidence="2">The sequence shown here is derived from an EMBL/GenBank/DDBJ whole genome shotgun (WGS) entry which is preliminary data.</text>
</comment>
<keyword evidence="1" id="KW-0812">Transmembrane</keyword>
<dbReference type="EMBL" id="JAPHNL010000057">
    <property type="protein sequence ID" value="MCX3059593.1"/>
    <property type="molecule type" value="Genomic_DNA"/>
</dbReference>
<feature type="transmembrane region" description="Helical" evidence="1">
    <location>
        <begin position="6"/>
        <end position="23"/>
    </location>
</feature>
<proteinExistence type="predicted"/>
<dbReference type="Proteomes" id="UP001163064">
    <property type="component" value="Unassembled WGS sequence"/>
</dbReference>
<name>A0ABT3TU88_9ACTN</name>
<organism evidence="2 3">
    <name type="scientific">Streptomyces beihaiensis</name>
    <dbReference type="NCBI Taxonomy" id="2984495"/>
    <lineage>
        <taxon>Bacteria</taxon>
        <taxon>Bacillati</taxon>
        <taxon>Actinomycetota</taxon>
        <taxon>Actinomycetes</taxon>
        <taxon>Kitasatosporales</taxon>
        <taxon>Streptomycetaceae</taxon>
        <taxon>Streptomyces</taxon>
    </lineage>
</organism>
<keyword evidence="1" id="KW-1133">Transmembrane helix</keyword>
<protein>
    <submittedName>
        <fullName evidence="2">Uncharacterized protein</fullName>
    </submittedName>
</protein>
<dbReference type="RefSeq" id="WP_266597523.1">
    <property type="nucleotide sequence ID" value="NZ_JAPHNL010000057.1"/>
</dbReference>
<keyword evidence="1" id="KW-0472">Membrane</keyword>
<evidence type="ECO:0000256" key="1">
    <source>
        <dbReference type="SAM" id="Phobius"/>
    </source>
</evidence>
<feature type="transmembrane region" description="Helical" evidence="1">
    <location>
        <begin position="51"/>
        <end position="71"/>
    </location>
</feature>
<evidence type="ECO:0000313" key="2">
    <source>
        <dbReference type="EMBL" id="MCX3059593.1"/>
    </source>
</evidence>
<evidence type="ECO:0000313" key="3">
    <source>
        <dbReference type="Proteomes" id="UP001163064"/>
    </source>
</evidence>